<gene>
    <name evidence="2" type="ORF">EV695_1607</name>
</gene>
<dbReference type="AlphaFoldDB" id="A0A4V2P8U9"/>
<sequence>MNFSLINKIFIMLLVIFSFGFVLPEQRKIPVENASPKDWNSESFWYYPWGKSRTHKGIDIFAKEGTPVKASTGGFILYNGKISMGGNVVFMLGPKWRFHYYAHLKDSSKRRFGFVDAGQQIGSVGTSGNAAGKSPHLHYSIKSMYPQVWKYDAKQRQAWKRTFFVNPDEYLRL</sequence>
<dbReference type="InterPro" id="IPR011055">
    <property type="entry name" value="Dup_hybrid_motif"/>
</dbReference>
<dbReference type="OrthoDB" id="9800107at2"/>
<feature type="domain" description="M23ase beta-sheet core" evidence="1">
    <location>
        <begin position="54"/>
        <end position="143"/>
    </location>
</feature>
<dbReference type="InterPro" id="IPR016047">
    <property type="entry name" value="M23ase_b-sheet_dom"/>
</dbReference>
<dbReference type="RefSeq" id="WP_131905412.1">
    <property type="nucleotide sequence ID" value="NZ_BAAAFU010000004.1"/>
</dbReference>
<dbReference type="SUPFAM" id="SSF51261">
    <property type="entry name" value="Duplicated hybrid motif"/>
    <property type="match status" value="1"/>
</dbReference>
<evidence type="ECO:0000313" key="3">
    <source>
        <dbReference type="Proteomes" id="UP000294887"/>
    </source>
</evidence>
<evidence type="ECO:0000313" key="2">
    <source>
        <dbReference type="EMBL" id="TCJ87105.1"/>
    </source>
</evidence>
<reference evidence="2 3" key="1">
    <citation type="submission" date="2019-03" db="EMBL/GenBank/DDBJ databases">
        <title>Genomic Encyclopedia of Type Strains, Phase IV (KMG-IV): sequencing the most valuable type-strain genomes for metagenomic binning, comparative biology and taxonomic classification.</title>
        <authorList>
            <person name="Goeker M."/>
        </authorList>
    </citation>
    <scope>NUCLEOTIDE SEQUENCE [LARGE SCALE GENOMIC DNA]</scope>
    <source>
        <strain evidence="2 3">DSM 24830</strain>
    </source>
</reference>
<dbReference type="PANTHER" id="PTHR21666:SF268">
    <property type="entry name" value="PEPTIDASE M23 DOMAIN-CONTAINING PROTEIN"/>
    <property type="match status" value="1"/>
</dbReference>
<protein>
    <submittedName>
        <fullName evidence="2">Peptidase M23-like protein</fullName>
    </submittedName>
</protein>
<dbReference type="Gene3D" id="2.70.70.10">
    <property type="entry name" value="Glucose Permease (Domain IIA)"/>
    <property type="match status" value="1"/>
</dbReference>
<proteinExistence type="predicted"/>
<dbReference type="Pfam" id="PF01551">
    <property type="entry name" value="Peptidase_M23"/>
    <property type="match status" value="1"/>
</dbReference>
<dbReference type="Proteomes" id="UP000294887">
    <property type="component" value="Unassembled WGS sequence"/>
</dbReference>
<dbReference type="CDD" id="cd12797">
    <property type="entry name" value="M23_peptidase"/>
    <property type="match status" value="1"/>
</dbReference>
<name>A0A4V2P8U9_9GAMM</name>
<keyword evidence="3" id="KW-1185">Reference proteome</keyword>
<comment type="caution">
    <text evidence="2">The sequence shown here is derived from an EMBL/GenBank/DDBJ whole genome shotgun (WGS) entry which is preliminary data.</text>
</comment>
<organism evidence="2 3">
    <name type="scientific">Cocleimonas flava</name>
    <dbReference type="NCBI Taxonomy" id="634765"/>
    <lineage>
        <taxon>Bacteria</taxon>
        <taxon>Pseudomonadati</taxon>
        <taxon>Pseudomonadota</taxon>
        <taxon>Gammaproteobacteria</taxon>
        <taxon>Thiotrichales</taxon>
        <taxon>Thiotrichaceae</taxon>
        <taxon>Cocleimonas</taxon>
    </lineage>
</organism>
<dbReference type="InterPro" id="IPR050570">
    <property type="entry name" value="Cell_wall_metabolism_enzyme"/>
</dbReference>
<evidence type="ECO:0000259" key="1">
    <source>
        <dbReference type="Pfam" id="PF01551"/>
    </source>
</evidence>
<dbReference type="EMBL" id="SMFQ01000003">
    <property type="protein sequence ID" value="TCJ87105.1"/>
    <property type="molecule type" value="Genomic_DNA"/>
</dbReference>
<accession>A0A4V2P8U9</accession>
<dbReference type="GO" id="GO:0004222">
    <property type="term" value="F:metalloendopeptidase activity"/>
    <property type="evidence" value="ECO:0007669"/>
    <property type="project" value="TreeGrafter"/>
</dbReference>
<dbReference type="PANTHER" id="PTHR21666">
    <property type="entry name" value="PEPTIDASE-RELATED"/>
    <property type="match status" value="1"/>
</dbReference>